<evidence type="ECO:0000313" key="1">
    <source>
        <dbReference type="EMBL" id="MBW0536368.1"/>
    </source>
</evidence>
<dbReference type="AlphaFoldDB" id="A0A9Q3FE91"/>
<evidence type="ECO:0000313" key="2">
    <source>
        <dbReference type="Proteomes" id="UP000765509"/>
    </source>
</evidence>
<dbReference type="Pfam" id="PF12311">
    <property type="entry name" value="DUF3632"/>
    <property type="match status" value="1"/>
</dbReference>
<proteinExistence type="predicted"/>
<accession>A0A9Q3FE91</accession>
<dbReference type="EMBL" id="AVOT02041102">
    <property type="protein sequence ID" value="MBW0536368.1"/>
    <property type="molecule type" value="Genomic_DNA"/>
</dbReference>
<protein>
    <submittedName>
        <fullName evidence="1">Uncharacterized protein</fullName>
    </submittedName>
</protein>
<organism evidence="1 2">
    <name type="scientific">Austropuccinia psidii MF-1</name>
    <dbReference type="NCBI Taxonomy" id="1389203"/>
    <lineage>
        <taxon>Eukaryota</taxon>
        <taxon>Fungi</taxon>
        <taxon>Dikarya</taxon>
        <taxon>Basidiomycota</taxon>
        <taxon>Pucciniomycotina</taxon>
        <taxon>Pucciniomycetes</taxon>
        <taxon>Pucciniales</taxon>
        <taxon>Sphaerophragmiaceae</taxon>
        <taxon>Austropuccinia</taxon>
    </lineage>
</organism>
<name>A0A9Q3FE91_9BASI</name>
<dbReference type="InterPro" id="IPR022085">
    <property type="entry name" value="OpdG"/>
</dbReference>
<dbReference type="Proteomes" id="UP000765509">
    <property type="component" value="Unassembled WGS sequence"/>
</dbReference>
<comment type="caution">
    <text evidence="1">The sequence shown here is derived from an EMBL/GenBank/DDBJ whole genome shotgun (WGS) entry which is preliminary data.</text>
</comment>
<reference evidence="1" key="1">
    <citation type="submission" date="2021-03" db="EMBL/GenBank/DDBJ databases">
        <title>Draft genome sequence of rust myrtle Austropuccinia psidii MF-1, a brazilian biotype.</title>
        <authorList>
            <person name="Quecine M.C."/>
            <person name="Pachon D.M.R."/>
            <person name="Bonatelli M.L."/>
            <person name="Correr F.H."/>
            <person name="Franceschini L.M."/>
            <person name="Leite T.F."/>
            <person name="Margarido G.R.A."/>
            <person name="Almeida C.A."/>
            <person name="Ferrarezi J.A."/>
            <person name="Labate C.A."/>
        </authorList>
    </citation>
    <scope>NUCLEOTIDE SEQUENCE</scope>
    <source>
        <strain evidence="1">MF-1</strain>
    </source>
</reference>
<sequence>MAETIEEFFDDEDIRNSKLAGTAVMTKAYFSGSVSAAETATSLISFFNNNDEAKLFQYIAWIVLPMAEQLPETHETLIQLLTKLKCLLESEDNKQHRLQLNELSLKYELDERGLRYGDPDPDKGALRNMLREEWTNVNRFAALVHKAGLEDLSAFAKRTITFAIRRGGWRVNWKGDATTSNQLQALEGHAGAAMQWLLECAHSLYSKDRTVKESWNQWEGDLQWIVEQTDLCDKTRLLCQEALTRMRDVRV</sequence>
<dbReference type="OrthoDB" id="2870904at2759"/>
<keyword evidence="2" id="KW-1185">Reference proteome</keyword>
<gene>
    <name evidence="1" type="ORF">O181_076083</name>
</gene>